<protein>
    <submittedName>
        <fullName evidence="2">Uncharacterized protein</fullName>
    </submittedName>
</protein>
<comment type="caution">
    <text evidence="2">The sequence shown here is derived from an EMBL/GenBank/DDBJ whole genome shotgun (WGS) entry which is preliminary data.</text>
</comment>
<proteinExistence type="predicted"/>
<evidence type="ECO:0000313" key="3">
    <source>
        <dbReference type="Proteomes" id="UP000299102"/>
    </source>
</evidence>
<accession>A0A4C1U5S8</accession>
<organism evidence="2 3">
    <name type="scientific">Eumeta variegata</name>
    <name type="common">Bagworm moth</name>
    <name type="synonym">Eumeta japonica</name>
    <dbReference type="NCBI Taxonomy" id="151549"/>
    <lineage>
        <taxon>Eukaryota</taxon>
        <taxon>Metazoa</taxon>
        <taxon>Ecdysozoa</taxon>
        <taxon>Arthropoda</taxon>
        <taxon>Hexapoda</taxon>
        <taxon>Insecta</taxon>
        <taxon>Pterygota</taxon>
        <taxon>Neoptera</taxon>
        <taxon>Endopterygota</taxon>
        <taxon>Lepidoptera</taxon>
        <taxon>Glossata</taxon>
        <taxon>Ditrysia</taxon>
        <taxon>Tineoidea</taxon>
        <taxon>Psychidae</taxon>
        <taxon>Oiketicinae</taxon>
        <taxon>Eumeta</taxon>
    </lineage>
</organism>
<keyword evidence="3" id="KW-1185">Reference proteome</keyword>
<sequence>MVRGLRWNSQMITGLLTKKLKYDDPVVHVNGEQISSVGEIRLLGLSPSSQGDVGSESGDREDHIHYRDRAYRSVRFVRLGTGDEEARRAKDARRCPAQRRSEGMPGSPAGLKIRLLIQEQHNPIILLTAY</sequence>
<dbReference type="OrthoDB" id="411823at2759"/>
<name>A0A4C1U5S8_EUMVA</name>
<evidence type="ECO:0000313" key="2">
    <source>
        <dbReference type="EMBL" id="GBP21334.1"/>
    </source>
</evidence>
<dbReference type="AlphaFoldDB" id="A0A4C1U5S8"/>
<feature type="region of interest" description="Disordered" evidence="1">
    <location>
        <begin position="85"/>
        <end position="106"/>
    </location>
</feature>
<reference evidence="2 3" key="1">
    <citation type="journal article" date="2019" name="Commun. Biol.">
        <title>The bagworm genome reveals a unique fibroin gene that provides high tensile strength.</title>
        <authorList>
            <person name="Kono N."/>
            <person name="Nakamura H."/>
            <person name="Ohtoshi R."/>
            <person name="Tomita M."/>
            <person name="Numata K."/>
            <person name="Arakawa K."/>
        </authorList>
    </citation>
    <scope>NUCLEOTIDE SEQUENCE [LARGE SCALE GENOMIC DNA]</scope>
</reference>
<dbReference type="Proteomes" id="UP000299102">
    <property type="component" value="Unassembled WGS sequence"/>
</dbReference>
<feature type="compositionally biased region" description="Basic and acidic residues" evidence="1">
    <location>
        <begin position="85"/>
        <end position="102"/>
    </location>
</feature>
<dbReference type="EMBL" id="BGZK01000128">
    <property type="protein sequence ID" value="GBP21334.1"/>
    <property type="molecule type" value="Genomic_DNA"/>
</dbReference>
<evidence type="ECO:0000256" key="1">
    <source>
        <dbReference type="SAM" id="MobiDB-lite"/>
    </source>
</evidence>
<gene>
    <name evidence="2" type="ORF">EVAR_11932_1</name>
</gene>